<dbReference type="OrthoDB" id="9762085at2"/>
<feature type="domain" description="Peptidase M16 C-terminal" evidence="1">
    <location>
        <begin position="163"/>
        <end position="329"/>
    </location>
</feature>
<proteinExistence type="predicted"/>
<accession>A0A3N0HYJ4</accession>
<protein>
    <submittedName>
        <fullName evidence="2">Insulinase family protein</fullName>
    </submittedName>
</protein>
<name>A0A3N0HYJ4_9FIRM</name>
<evidence type="ECO:0000313" key="3">
    <source>
        <dbReference type="Proteomes" id="UP000276568"/>
    </source>
</evidence>
<dbReference type="GO" id="GO:0046872">
    <property type="term" value="F:metal ion binding"/>
    <property type="evidence" value="ECO:0007669"/>
    <property type="project" value="InterPro"/>
</dbReference>
<gene>
    <name evidence="2" type="ORF">EDX97_09015</name>
</gene>
<dbReference type="Pfam" id="PF05193">
    <property type="entry name" value="Peptidase_M16_C"/>
    <property type="match status" value="1"/>
</dbReference>
<evidence type="ECO:0000313" key="2">
    <source>
        <dbReference type="EMBL" id="RNM29758.1"/>
    </source>
</evidence>
<organism evidence="2 3">
    <name type="scientific">Absicoccus porci</name>
    <dbReference type="NCBI Taxonomy" id="2486576"/>
    <lineage>
        <taxon>Bacteria</taxon>
        <taxon>Bacillati</taxon>
        <taxon>Bacillota</taxon>
        <taxon>Erysipelotrichia</taxon>
        <taxon>Erysipelotrichales</taxon>
        <taxon>Erysipelotrichaceae</taxon>
        <taxon>Absicoccus</taxon>
    </lineage>
</organism>
<sequence>MKYIETDKFNHVSVSIRSIFDLDIHTITTMNLLCIMMKKQTEKYPDPSLFTCALADTYGIRIGVGLSAYGKQLVMDIRMNAIETRWIPDKSYQKQAQDLLDQVIYHPCFTMASLSQAKMQLKNRLRTQMDDPNTIALLDAFSMLAPHSISIPVQGQINDIDAVTLSDIHQAYEMYQKAKKHVYIVGKPDQELYDYLDQLDSHRAIQSNFELLTDTPLQTKSQTRDISQTSLTQVYTNHVCVDDPLYYPLLVTNSILGQSPSSLLFTNIREKHSYCYSIYSTIIRFDGALIISTGFRNQYYEQVVSLINEQIEILQKGLFDEALLSSAKKDLIDGLISGQDSSFSIIEQAYLDDLMHRNMELKDRVASINTITKEGIMAVSTNLHLVAQSIVKEDKHETV</sequence>
<evidence type="ECO:0000259" key="1">
    <source>
        <dbReference type="Pfam" id="PF05193"/>
    </source>
</evidence>
<dbReference type="InterPro" id="IPR011249">
    <property type="entry name" value="Metalloenz_LuxS/M16"/>
</dbReference>
<keyword evidence="3" id="KW-1185">Reference proteome</keyword>
<dbReference type="Proteomes" id="UP000276568">
    <property type="component" value="Unassembled WGS sequence"/>
</dbReference>
<dbReference type="InterPro" id="IPR007863">
    <property type="entry name" value="Peptidase_M16_C"/>
</dbReference>
<dbReference type="RefSeq" id="WP_128520822.1">
    <property type="nucleotide sequence ID" value="NZ_RJQC01000003.1"/>
</dbReference>
<reference evidence="2 3" key="1">
    <citation type="submission" date="2018-11" db="EMBL/GenBank/DDBJ databases">
        <title>Clostridium sp. nov., a member of the family Erysipelotrichaceae isolated from pig faeces.</title>
        <authorList>
            <person name="Chang Y.-H."/>
        </authorList>
    </citation>
    <scope>NUCLEOTIDE SEQUENCE [LARGE SCALE GENOMIC DNA]</scope>
    <source>
        <strain evidence="2 3">YH-panp20</strain>
    </source>
</reference>
<comment type="caution">
    <text evidence="2">The sequence shown here is derived from an EMBL/GenBank/DDBJ whole genome shotgun (WGS) entry which is preliminary data.</text>
</comment>
<dbReference type="SUPFAM" id="SSF63411">
    <property type="entry name" value="LuxS/MPP-like metallohydrolase"/>
    <property type="match status" value="2"/>
</dbReference>
<dbReference type="EMBL" id="RJQC01000003">
    <property type="protein sequence ID" value="RNM29758.1"/>
    <property type="molecule type" value="Genomic_DNA"/>
</dbReference>
<dbReference type="Gene3D" id="3.30.830.10">
    <property type="entry name" value="Metalloenzyme, LuxS/M16 peptidase-like"/>
    <property type="match status" value="2"/>
</dbReference>
<dbReference type="AlphaFoldDB" id="A0A3N0HYJ4"/>